<proteinExistence type="predicted"/>
<comment type="caution">
    <text evidence="1">The sequence shown here is derived from an EMBL/GenBank/DDBJ whole genome shotgun (WGS) entry which is preliminary data.</text>
</comment>
<reference evidence="2" key="1">
    <citation type="journal article" date="2019" name="Int. J. Syst. Evol. Microbiol.">
        <title>The Global Catalogue of Microorganisms (GCM) 10K type strain sequencing project: providing services to taxonomists for standard genome sequencing and annotation.</title>
        <authorList>
            <consortium name="The Broad Institute Genomics Platform"/>
            <consortium name="The Broad Institute Genome Sequencing Center for Infectious Disease"/>
            <person name="Wu L."/>
            <person name="Ma J."/>
        </authorList>
    </citation>
    <scope>NUCLEOTIDE SEQUENCE [LARGE SCALE GENOMIC DNA]</scope>
    <source>
        <strain evidence="2">KCTC 23916</strain>
    </source>
</reference>
<keyword evidence="2" id="KW-1185">Reference proteome</keyword>
<sequence>MSWLISVRSASFEQSVNAGVITSLNCSITSTPCHTIAQLDVVPRGSGRKVVKKSYSQAEQIWQDVLKDLVGC</sequence>
<evidence type="ECO:0000313" key="2">
    <source>
        <dbReference type="Proteomes" id="UP000620127"/>
    </source>
</evidence>
<protein>
    <submittedName>
        <fullName evidence="1">Uncharacterized protein</fullName>
    </submittedName>
</protein>
<dbReference type="RefSeq" id="WP_189347045.1">
    <property type="nucleotide sequence ID" value="NZ_BMYT01000006.1"/>
</dbReference>
<gene>
    <name evidence="1" type="ORF">GCM10011282_30580</name>
</gene>
<name>A0ABQ2XLG9_9BURK</name>
<organism evidence="1 2">
    <name type="scientific">Undibacterium macrobrachii</name>
    <dbReference type="NCBI Taxonomy" id="1119058"/>
    <lineage>
        <taxon>Bacteria</taxon>
        <taxon>Pseudomonadati</taxon>
        <taxon>Pseudomonadota</taxon>
        <taxon>Betaproteobacteria</taxon>
        <taxon>Burkholderiales</taxon>
        <taxon>Oxalobacteraceae</taxon>
        <taxon>Undibacterium</taxon>
    </lineage>
</organism>
<accession>A0ABQ2XLG9</accession>
<dbReference type="Proteomes" id="UP000620127">
    <property type="component" value="Unassembled WGS sequence"/>
</dbReference>
<evidence type="ECO:0000313" key="1">
    <source>
        <dbReference type="EMBL" id="GGX22430.1"/>
    </source>
</evidence>
<dbReference type="EMBL" id="BMYT01000006">
    <property type="protein sequence ID" value="GGX22430.1"/>
    <property type="molecule type" value="Genomic_DNA"/>
</dbReference>